<evidence type="ECO:0000256" key="19">
    <source>
        <dbReference type="SAM" id="Phobius"/>
    </source>
</evidence>
<dbReference type="Gene3D" id="1.20.1250.20">
    <property type="entry name" value="MFS general substrate transporter like domains"/>
    <property type="match status" value="2"/>
</dbReference>
<evidence type="ECO:0000256" key="12">
    <source>
        <dbReference type="ARBA" id="ARBA00044912"/>
    </source>
</evidence>
<feature type="transmembrane region" description="Helical" evidence="19">
    <location>
        <begin position="274"/>
        <end position="294"/>
    </location>
</feature>
<comment type="catalytic activity">
    <reaction evidence="6">
        <text>L-lysyl-L-alpha-amino acid(out) = L-lysyl-L-alpha-amino acid(in)</text>
        <dbReference type="Rhea" id="RHEA:79387"/>
        <dbReference type="ChEBI" id="CHEBI:229965"/>
    </reaction>
</comment>
<comment type="catalytic activity">
    <reaction evidence="10">
        <text>L-lysyl-L-lysine(out) = L-lysyl-L-lysine(in)</text>
        <dbReference type="Rhea" id="RHEA:79403"/>
        <dbReference type="ChEBI" id="CHEBI:229956"/>
    </reaction>
</comment>
<sequence length="587" mass="64403">MSTSSISSPPAENGGLGVTLSHSLTKPALPLKCKVIMIFFTCSCACEYDTFSGLQRGLRPKYLATLVGNYWSSGIIATLKTTIETQLGINDSQFATLMTVTALINTILSIFVGCLIDRFGGPLLLITLVSFYCTGTIVQARATTQNVNSYSLLVVGRVIAALGQGSLDIAQHKICATYFAPGKGFAVSMGIIGSIVNVFHFVGQSTANVIAKESHSYSWTLWISAFISFWSLISSVAVISLDKYLRAHYNVIDESNEVDEGERCMKTSKPNWRVVWKLPLTFWILTLFAAHQSAGMGAFMSISTQYAQQRLQKSAVTGGWVSSFHLLLPIFIVPFEGLFVDMFGHRITLLLISAIAFFISMVLLYSNTVQAFVCAYVFYAIAVCFTALQVELLRNIIPDPQFYATASAIKSSIVEASAVIIITAAGMIQETSPTQSLDGTLTIWFYYSFMSLCLAGVLFAACHTELVKKKLPAARLAEVRPHYVEQEVERLWTMVAGRSVQERTSSAEDKESRSGSDDSGFLWRQKRFVLKSPVPGKISVYSRGWAVGGSVLIILGAWVMFGMGIVWGLRASVTRLANQLYFQMNLT</sequence>
<evidence type="ECO:0000256" key="15">
    <source>
        <dbReference type="ARBA" id="ARBA00044985"/>
    </source>
</evidence>
<feature type="transmembrane region" description="Helical" evidence="19">
    <location>
        <begin position="123"/>
        <end position="142"/>
    </location>
</feature>
<comment type="catalytic activity">
    <reaction evidence="4">
        <text>L-alpha-aminoacyl-L-arginine(out) = L-alpha-aminoacyl-L-arginine(in)</text>
        <dbReference type="Rhea" id="RHEA:79367"/>
        <dbReference type="ChEBI" id="CHEBI:229968"/>
    </reaction>
</comment>
<dbReference type="PANTHER" id="PTHR23512">
    <property type="entry name" value="MAJOR FACILITATOR SUPERFAMILY DOMAIN-CONTAINING PROTEIN 1"/>
    <property type="match status" value="1"/>
</dbReference>
<evidence type="ECO:0000256" key="16">
    <source>
        <dbReference type="ARBA" id="ARBA00045018"/>
    </source>
</evidence>
<evidence type="ECO:0000259" key="20">
    <source>
        <dbReference type="PROSITE" id="PS50850"/>
    </source>
</evidence>
<comment type="catalytic activity">
    <reaction evidence="7">
        <text>L-alpha-aminoacyl-L-lysine(out) = L-alpha-aminoacyl-L-lysine(in)</text>
        <dbReference type="Rhea" id="RHEA:79383"/>
        <dbReference type="ChEBI" id="CHEBI:229966"/>
    </reaction>
</comment>
<feature type="domain" description="Major facilitator superfamily (MFS) profile" evidence="20">
    <location>
        <begin position="57"/>
        <end position="468"/>
    </location>
</feature>
<feature type="transmembrane region" description="Helical" evidence="19">
    <location>
        <begin position="347"/>
        <end position="364"/>
    </location>
</feature>
<dbReference type="InterPro" id="IPR036259">
    <property type="entry name" value="MFS_trans_sf"/>
</dbReference>
<evidence type="ECO:0000256" key="11">
    <source>
        <dbReference type="ARBA" id="ARBA00044903"/>
    </source>
</evidence>
<feature type="transmembrane region" description="Helical" evidence="19">
    <location>
        <begin position="444"/>
        <end position="462"/>
    </location>
</feature>
<comment type="subcellular location">
    <subcellularLocation>
        <location evidence="1">Membrane</location>
        <topology evidence="1">Multi-pass membrane protein</topology>
    </subcellularLocation>
</comment>
<feature type="transmembrane region" description="Helical" evidence="19">
    <location>
        <begin position="370"/>
        <end position="390"/>
    </location>
</feature>
<evidence type="ECO:0000256" key="7">
    <source>
        <dbReference type="ARBA" id="ARBA00044893"/>
    </source>
</evidence>
<evidence type="ECO:0000256" key="8">
    <source>
        <dbReference type="ARBA" id="ARBA00044898"/>
    </source>
</evidence>
<evidence type="ECO:0000256" key="13">
    <source>
        <dbReference type="ARBA" id="ARBA00044919"/>
    </source>
</evidence>
<dbReference type="OrthoDB" id="424834at2759"/>
<reference evidence="21 22" key="1">
    <citation type="submission" date="2014-04" db="EMBL/GenBank/DDBJ databases">
        <authorList>
            <consortium name="DOE Joint Genome Institute"/>
            <person name="Kuo A."/>
            <person name="Kohler A."/>
            <person name="Nagy L.G."/>
            <person name="Floudas D."/>
            <person name="Copeland A."/>
            <person name="Barry K.W."/>
            <person name="Cichocki N."/>
            <person name="Veneault-Fourrey C."/>
            <person name="LaButti K."/>
            <person name="Lindquist E.A."/>
            <person name="Lipzen A."/>
            <person name="Lundell T."/>
            <person name="Morin E."/>
            <person name="Murat C."/>
            <person name="Sun H."/>
            <person name="Tunlid A."/>
            <person name="Henrissat B."/>
            <person name="Grigoriev I.V."/>
            <person name="Hibbett D.S."/>
            <person name="Martin F."/>
            <person name="Nordberg H.P."/>
            <person name="Cantor M.N."/>
            <person name="Hua S.X."/>
        </authorList>
    </citation>
    <scope>NUCLEOTIDE SEQUENCE [LARGE SCALE GENOMIC DNA]</scope>
    <source>
        <strain evidence="21 22">Foug A</strain>
    </source>
</reference>
<dbReference type="EMBL" id="KN822049">
    <property type="protein sequence ID" value="KIM61696.1"/>
    <property type="molecule type" value="Genomic_DNA"/>
</dbReference>
<dbReference type="HOGENOM" id="CLU_024516_1_1_1"/>
<evidence type="ECO:0000256" key="9">
    <source>
        <dbReference type="ARBA" id="ARBA00044899"/>
    </source>
</evidence>
<evidence type="ECO:0000256" key="6">
    <source>
        <dbReference type="ARBA" id="ARBA00044891"/>
    </source>
</evidence>
<evidence type="ECO:0000256" key="3">
    <source>
        <dbReference type="ARBA" id="ARBA00044878"/>
    </source>
</evidence>
<organism evidence="21 22">
    <name type="scientific">Scleroderma citrinum Foug A</name>
    <dbReference type="NCBI Taxonomy" id="1036808"/>
    <lineage>
        <taxon>Eukaryota</taxon>
        <taxon>Fungi</taxon>
        <taxon>Dikarya</taxon>
        <taxon>Basidiomycota</taxon>
        <taxon>Agaricomycotina</taxon>
        <taxon>Agaricomycetes</taxon>
        <taxon>Agaricomycetidae</taxon>
        <taxon>Boletales</taxon>
        <taxon>Sclerodermatineae</taxon>
        <taxon>Sclerodermataceae</taxon>
        <taxon>Scleroderma</taxon>
    </lineage>
</organism>
<dbReference type="STRING" id="1036808.A0A0C3E0S6"/>
<evidence type="ECO:0000313" key="21">
    <source>
        <dbReference type="EMBL" id="KIM61696.1"/>
    </source>
</evidence>
<dbReference type="AlphaFoldDB" id="A0A0C3E0S6"/>
<protein>
    <recommendedName>
        <fullName evidence="15">Lysosomal dipeptide transporter MFSD1</fullName>
    </recommendedName>
    <alternativeName>
        <fullName evidence="16">Major facilitator superfamily domain-containing protein 1</fullName>
    </alternativeName>
</protein>
<comment type="subunit">
    <text evidence="18">Homodimer. Interacts with lysosomal protein GLMP (via lumenal domain); the interaction starts while both proteins are still in the endoplasmic reticulum and is required for stabilization of MFSD1 in lysosomes but has no direct effect on its targeting to lysosomes or transporter activity.</text>
</comment>
<feature type="transmembrane region" description="Helical" evidence="19">
    <location>
        <begin position="314"/>
        <end position="335"/>
    </location>
</feature>
<comment type="catalytic activity">
    <reaction evidence="13">
        <text>L-alanyl-L-lysine(out) = L-alanyl-L-lysine(in)</text>
        <dbReference type="Rhea" id="RHEA:79415"/>
        <dbReference type="ChEBI" id="CHEBI:192470"/>
    </reaction>
</comment>
<dbReference type="SUPFAM" id="SSF103473">
    <property type="entry name" value="MFS general substrate transporter"/>
    <property type="match status" value="1"/>
</dbReference>
<evidence type="ECO:0000256" key="1">
    <source>
        <dbReference type="ARBA" id="ARBA00004141"/>
    </source>
</evidence>
<comment type="catalytic activity">
    <reaction evidence="2">
        <text>L-lysyl-L-alanine(out) = L-lysyl-L-alanine(in)</text>
        <dbReference type="Rhea" id="RHEA:79399"/>
        <dbReference type="ChEBI" id="CHEBI:229954"/>
    </reaction>
</comment>
<feature type="transmembrane region" description="Helical" evidence="19">
    <location>
        <begin position="95"/>
        <end position="116"/>
    </location>
</feature>
<dbReference type="InterPro" id="IPR011701">
    <property type="entry name" value="MFS"/>
</dbReference>
<evidence type="ECO:0000256" key="4">
    <source>
        <dbReference type="ARBA" id="ARBA00044881"/>
    </source>
</evidence>
<name>A0A0C3E0S6_9AGAM</name>
<keyword evidence="19" id="KW-0812">Transmembrane</keyword>
<gene>
    <name evidence="21" type="ORF">SCLCIDRAFT_25657</name>
</gene>
<dbReference type="GO" id="GO:0016020">
    <property type="term" value="C:membrane"/>
    <property type="evidence" value="ECO:0007669"/>
    <property type="project" value="UniProtKB-SubCell"/>
</dbReference>
<comment type="function">
    <text evidence="17">Lysosomal dipeptide uniporter that selectively exports lysine, arginine or histidine-containing dipeptides with a net positive charge from the lysosome lumen into the cytosol. Could play a role in a specific type of protein O-glycosylation indirectly regulating macrophages migration and tissue invasion. Also essential for liver homeostasis.</text>
</comment>
<evidence type="ECO:0000256" key="5">
    <source>
        <dbReference type="ARBA" id="ARBA00044884"/>
    </source>
</evidence>
<evidence type="ECO:0000313" key="22">
    <source>
        <dbReference type="Proteomes" id="UP000053989"/>
    </source>
</evidence>
<comment type="catalytic activity">
    <reaction evidence="3">
        <text>L-histidyl-glycine(out) = L-histidyl-glycine(in)</text>
        <dbReference type="Rhea" id="RHEA:79395"/>
        <dbReference type="ChEBI" id="CHEBI:229957"/>
    </reaction>
</comment>
<feature type="transmembrane region" description="Helical" evidence="19">
    <location>
        <begin position="545"/>
        <end position="569"/>
    </location>
</feature>
<comment type="catalytic activity">
    <reaction evidence="8">
        <text>L-aspartyl-L-lysine(out) = L-aspartyl-L-lysine(in)</text>
        <dbReference type="Rhea" id="RHEA:79411"/>
        <dbReference type="ChEBI" id="CHEBI:229953"/>
    </reaction>
</comment>
<keyword evidence="19" id="KW-1133">Transmembrane helix</keyword>
<evidence type="ECO:0000256" key="2">
    <source>
        <dbReference type="ARBA" id="ARBA00044876"/>
    </source>
</evidence>
<comment type="catalytic activity">
    <reaction evidence="5">
        <text>L-alpha-aminoacyl-L-histidine(out) = L-alpha-aminoacyl-L-histidine(in)</text>
        <dbReference type="Rhea" id="RHEA:79375"/>
        <dbReference type="ChEBI" id="CHEBI:229967"/>
    </reaction>
</comment>
<dbReference type="PROSITE" id="PS50850">
    <property type="entry name" value="MFS"/>
    <property type="match status" value="1"/>
</dbReference>
<evidence type="ECO:0000256" key="10">
    <source>
        <dbReference type="ARBA" id="ARBA00044900"/>
    </source>
</evidence>
<dbReference type="Pfam" id="PF07690">
    <property type="entry name" value="MFS_1"/>
    <property type="match status" value="1"/>
</dbReference>
<accession>A0A0C3E0S6</accession>
<proteinExistence type="predicted"/>
<dbReference type="PANTHER" id="PTHR23512:SF12">
    <property type="entry name" value="TRANSPORTER, PUTATIVE (AFU_ORTHOLOGUE AFUA_4G00260)-RELATED"/>
    <property type="match status" value="1"/>
</dbReference>
<keyword evidence="19" id="KW-0472">Membrane</keyword>
<feature type="transmembrane region" description="Helical" evidence="19">
    <location>
        <begin position="179"/>
        <end position="199"/>
    </location>
</feature>
<comment type="catalytic activity">
    <reaction evidence="12">
        <text>L-histidyl-L-alpha-amino acid(out) = L-histidyl-L-alpha-amino acid(in)</text>
        <dbReference type="Rhea" id="RHEA:79379"/>
        <dbReference type="ChEBI" id="CHEBI:229964"/>
    </reaction>
</comment>
<dbReference type="InterPro" id="IPR052187">
    <property type="entry name" value="MFSD1"/>
</dbReference>
<evidence type="ECO:0000256" key="17">
    <source>
        <dbReference type="ARBA" id="ARBA00045709"/>
    </source>
</evidence>
<feature type="transmembrane region" description="Helical" evidence="19">
    <location>
        <begin position="219"/>
        <end position="241"/>
    </location>
</feature>
<dbReference type="GO" id="GO:0022857">
    <property type="term" value="F:transmembrane transporter activity"/>
    <property type="evidence" value="ECO:0007669"/>
    <property type="project" value="InterPro"/>
</dbReference>
<comment type="catalytic activity">
    <reaction evidence="14">
        <text>L-lysyl-glycine(out) = L-lysyl-glycine(in)</text>
        <dbReference type="Rhea" id="RHEA:79407"/>
        <dbReference type="ChEBI" id="CHEBI:191202"/>
    </reaction>
</comment>
<dbReference type="InParanoid" id="A0A0C3E0S6"/>
<reference evidence="22" key="2">
    <citation type="submission" date="2015-01" db="EMBL/GenBank/DDBJ databases">
        <title>Evolutionary Origins and Diversification of the Mycorrhizal Mutualists.</title>
        <authorList>
            <consortium name="DOE Joint Genome Institute"/>
            <consortium name="Mycorrhizal Genomics Consortium"/>
            <person name="Kohler A."/>
            <person name="Kuo A."/>
            <person name="Nagy L.G."/>
            <person name="Floudas D."/>
            <person name="Copeland A."/>
            <person name="Barry K.W."/>
            <person name="Cichocki N."/>
            <person name="Veneault-Fourrey C."/>
            <person name="LaButti K."/>
            <person name="Lindquist E.A."/>
            <person name="Lipzen A."/>
            <person name="Lundell T."/>
            <person name="Morin E."/>
            <person name="Murat C."/>
            <person name="Riley R."/>
            <person name="Ohm R."/>
            <person name="Sun H."/>
            <person name="Tunlid A."/>
            <person name="Henrissat B."/>
            <person name="Grigoriev I.V."/>
            <person name="Hibbett D.S."/>
            <person name="Martin F."/>
        </authorList>
    </citation>
    <scope>NUCLEOTIDE SEQUENCE [LARGE SCALE GENOMIC DNA]</scope>
    <source>
        <strain evidence="22">Foug A</strain>
    </source>
</reference>
<evidence type="ECO:0000256" key="18">
    <source>
        <dbReference type="ARBA" id="ARBA00046376"/>
    </source>
</evidence>
<comment type="catalytic activity">
    <reaction evidence="9">
        <text>L-arginyl-L-alpha-amino acid(out) = L-arginyl-L-alpha-amino acid(in)</text>
        <dbReference type="Rhea" id="RHEA:79371"/>
        <dbReference type="ChEBI" id="CHEBI:84315"/>
    </reaction>
</comment>
<keyword evidence="22" id="KW-1185">Reference proteome</keyword>
<dbReference type="Proteomes" id="UP000053989">
    <property type="component" value="Unassembled WGS sequence"/>
</dbReference>
<comment type="catalytic activity">
    <reaction evidence="11">
        <text>L-arginyl-glycine(out) = L-arginyl-glycine(in)</text>
        <dbReference type="Rhea" id="RHEA:79391"/>
        <dbReference type="ChEBI" id="CHEBI:229955"/>
    </reaction>
</comment>
<evidence type="ECO:0000256" key="14">
    <source>
        <dbReference type="ARBA" id="ARBA00044924"/>
    </source>
</evidence>
<dbReference type="InterPro" id="IPR020846">
    <property type="entry name" value="MFS_dom"/>
</dbReference>